<keyword evidence="2" id="KW-1185">Reference proteome</keyword>
<protein>
    <submittedName>
        <fullName evidence="1">Uncharacterized protein</fullName>
    </submittedName>
</protein>
<gene>
    <name evidence="1" type="ORF">BDY19DRAFT_921678</name>
</gene>
<evidence type="ECO:0000313" key="2">
    <source>
        <dbReference type="Proteomes" id="UP001055072"/>
    </source>
</evidence>
<accession>A0ACB8UF40</accession>
<organism evidence="1 2">
    <name type="scientific">Irpex rosettiformis</name>
    <dbReference type="NCBI Taxonomy" id="378272"/>
    <lineage>
        <taxon>Eukaryota</taxon>
        <taxon>Fungi</taxon>
        <taxon>Dikarya</taxon>
        <taxon>Basidiomycota</taxon>
        <taxon>Agaricomycotina</taxon>
        <taxon>Agaricomycetes</taxon>
        <taxon>Polyporales</taxon>
        <taxon>Irpicaceae</taxon>
        <taxon>Irpex</taxon>
    </lineage>
</organism>
<sequence>MVQSNDQPPNYDTVVMTEAHSCGPYVPAGTTDAKDVKIPLESPETQNDSPASGPPPTNFPSMPATTVYNYRNPMTGDIVCSLLPPDHPQMICLQQGHVLQTKFGMLGILAAIFWFPLGIGLCLLDRKVYCSRCGQLIDDSICG</sequence>
<dbReference type="Proteomes" id="UP001055072">
    <property type="component" value="Unassembled WGS sequence"/>
</dbReference>
<comment type="caution">
    <text evidence="1">The sequence shown here is derived from an EMBL/GenBank/DDBJ whole genome shotgun (WGS) entry which is preliminary data.</text>
</comment>
<dbReference type="EMBL" id="MU274902">
    <property type="protein sequence ID" value="KAI0093037.1"/>
    <property type="molecule type" value="Genomic_DNA"/>
</dbReference>
<evidence type="ECO:0000313" key="1">
    <source>
        <dbReference type="EMBL" id="KAI0093037.1"/>
    </source>
</evidence>
<name>A0ACB8UF40_9APHY</name>
<reference evidence="1" key="1">
    <citation type="journal article" date="2021" name="Environ. Microbiol.">
        <title>Gene family expansions and transcriptome signatures uncover fungal adaptations to wood decay.</title>
        <authorList>
            <person name="Hage H."/>
            <person name="Miyauchi S."/>
            <person name="Viragh M."/>
            <person name="Drula E."/>
            <person name="Min B."/>
            <person name="Chaduli D."/>
            <person name="Navarro D."/>
            <person name="Favel A."/>
            <person name="Norest M."/>
            <person name="Lesage-Meessen L."/>
            <person name="Balint B."/>
            <person name="Merenyi Z."/>
            <person name="de Eugenio L."/>
            <person name="Morin E."/>
            <person name="Martinez A.T."/>
            <person name="Baldrian P."/>
            <person name="Stursova M."/>
            <person name="Martinez M.J."/>
            <person name="Novotny C."/>
            <person name="Magnuson J.K."/>
            <person name="Spatafora J.W."/>
            <person name="Maurice S."/>
            <person name="Pangilinan J."/>
            <person name="Andreopoulos W."/>
            <person name="LaButti K."/>
            <person name="Hundley H."/>
            <person name="Na H."/>
            <person name="Kuo A."/>
            <person name="Barry K."/>
            <person name="Lipzen A."/>
            <person name="Henrissat B."/>
            <person name="Riley R."/>
            <person name="Ahrendt S."/>
            <person name="Nagy L.G."/>
            <person name="Grigoriev I.V."/>
            <person name="Martin F."/>
            <person name="Rosso M.N."/>
        </authorList>
    </citation>
    <scope>NUCLEOTIDE SEQUENCE</scope>
    <source>
        <strain evidence="1">CBS 384.51</strain>
    </source>
</reference>
<proteinExistence type="predicted"/>